<evidence type="ECO:0000256" key="1">
    <source>
        <dbReference type="ARBA" id="ARBA00010688"/>
    </source>
</evidence>
<dbReference type="PANTHER" id="PTHR43085:SF1">
    <property type="entry name" value="PSEUDOURIDINE KINASE-RELATED"/>
    <property type="match status" value="1"/>
</dbReference>
<reference evidence="7" key="1">
    <citation type="submission" date="2020-05" db="EMBL/GenBank/DDBJ databases">
        <authorList>
            <person name="Chiriac C."/>
            <person name="Salcher M."/>
            <person name="Ghai R."/>
            <person name="Kavagutti S V."/>
        </authorList>
    </citation>
    <scope>NUCLEOTIDE SEQUENCE</scope>
</reference>
<organism evidence="7">
    <name type="scientific">freshwater metagenome</name>
    <dbReference type="NCBI Taxonomy" id="449393"/>
    <lineage>
        <taxon>unclassified sequences</taxon>
        <taxon>metagenomes</taxon>
        <taxon>ecological metagenomes</taxon>
    </lineage>
</organism>
<keyword evidence="5" id="KW-0067">ATP-binding</keyword>
<comment type="similarity">
    <text evidence="1">Belongs to the carbohydrate kinase PfkB family.</text>
</comment>
<sequence length="321" mass="34196">MSKPSLTTFGEAMIRFSPPMGERTSRTDSFNVSIGGAELNVAISAKAMGIDSTWISSLPDDEHGARILRHCREFEVKPSIIPSRARVGLYFAELGPAPRGSTVHYDRAGSAFAELSKTEVNFSHHVGSPAALFSSGISMAVGKDSPELVEDFLDSSPGALRCFEVNYRSKLWDRESAAAAIKRVLGKVDVLFASPQDLTDLLHLGKSVHEATQHLMDELGVKLISVPSRTGNIGEVGTNSAITYSSGSKCESSADGFVLDPIGAGDAGTGAFLGEYLVTGDVALATEASVHASAFKQTHYGDAAQFSRHELSEAGIYRVKR</sequence>
<dbReference type="PANTHER" id="PTHR43085">
    <property type="entry name" value="HEXOKINASE FAMILY MEMBER"/>
    <property type="match status" value="1"/>
</dbReference>
<keyword evidence="2" id="KW-0808">Transferase</keyword>
<protein>
    <submittedName>
        <fullName evidence="7">Unannotated protein</fullName>
    </submittedName>
</protein>
<dbReference type="Gene3D" id="3.40.1190.20">
    <property type="match status" value="1"/>
</dbReference>
<dbReference type="SUPFAM" id="SSF53613">
    <property type="entry name" value="Ribokinase-like"/>
    <property type="match status" value="1"/>
</dbReference>
<keyword evidence="4" id="KW-0418">Kinase</keyword>
<dbReference type="InterPro" id="IPR050306">
    <property type="entry name" value="PfkB_Carbo_kinase"/>
</dbReference>
<dbReference type="GO" id="GO:0016301">
    <property type="term" value="F:kinase activity"/>
    <property type="evidence" value="ECO:0007669"/>
    <property type="project" value="UniProtKB-KW"/>
</dbReference>
<dbReference type="GO" id="GO:0005524">
    <property type="term" value="F:ATP binding"/>
    <property type="evidence" value="ECO:0007669"/>
    <property type="project" value="UniProtKB-KW"/>
</dbReference>
<evidence type="ECO:0000256" key="4">
    <source>
        <dbReference type="ARBA" id="ARBA00022777"/>
    </source>
</evidence>
<evidence type="ECO:0000313" key="7">
    <source>
        <dbReference type="EMBL" id="CAB4681444.1"/>
    </source>
</evidence>
<dbReference type="AlphaFoldDB" id="A0A6J6N915"/>
<dbReference type="CDD" id="cd01166">
    <property type="entry name" value="KdgK"/>
    <property type="match status" value="1"/>
</dbReference>
<evidence type="ECO:0000256" key="2">
    <source>
        <dbReference type="ARBA" id="ARBA00022679"/>
    </source>
</evidence>
<evidence type="ECO:0000259" key="6">
    <source>
        <dbReference type="Pfam" id="PF00294"/>
    </source>
</evidence>
<keyword evidence="3" id="KW-0547">Nucleotide-binding</keyword>
<dbReference type="InterPro" id="IPR011611">
    <property type="entry name" value="PfkB_dom"/>
</dbReference>
<gene>
    <name evidence="7" type="ORF">UFOPK2342_01186</name>
</gene>
<dbReference type="Pfam" id="PF00294">
    <property type="entry name" value="PfkB"/>
    <property type="match status" value="1"/>
</dbReference>
<evidence type="ECO:0000256" key="3">
    <source>
        <dbReference type="ARBA" id="ARBA00022741"/>
    </source>
</evidence>
<accession>A0A6J6N915</accession>
<dbReference type="InterPro" id="IPR029056">
    <property type="entry name" value="Ribokinase-like"/>
</dbReference>
<feature type="domain" description="Carbohydrate kinase PfkB" evidence="6">
    <location>
        <begin position="5"/>
        <end position="303"/>
    </location>
</feature>
<evidence type="ECO:0000256" key="5">
    <source>
        <dbReference type="ARBA" id="ARBA00022840"/>
    </source>
</evidence>
<name>A0A6J6N915_9ZZZZ</name>
<dbReference type="EMBL" id="CAEZXB010000025">
    <property type="protein sequence ID" value="CAB4681444.1"/>
    <property type="molecule type" value="Genomic_DNA"/>
</dbReference>
<proteinExistence type="inferred from homology"/>